<dbReference type="RefSeq" id="WP_177228089.1">
    <property type="nucleotide sequence ID" value="NZ_FPCH01000002.1"/>
</dbReference>
<evidence type="ECO:0000313" key="3">
    <source>
        <dbReference type="Proteomes" id="UP000199423"/>
    </source>
</evidence>
<evidence type="ECO:0000313" key="2">
    <source>
        <dbReference type="EMBL" id="SFV32749.1"/>
    </source>
</evidence>
<feature type="chain" id="PRO_5011636753" evidence="1">
    <location>
        <begin position="19"/>
        <end position="140"/>
    </location>
</feature>
<keyword evidence="3" id="KW-1185">Reference proteome</keyword>
<accession>A0A1I7NDM7</accession>
<keyword evidence="1" id="KW-0732">Signal</keyword>
<dbReference type="STRING" id="51670.SAMN04488557_1712"/>
<protein>
    <submittedName>
        <fullName evidence="2">Uncharacterized protein</fullName>
    </submittedName>
</protein>
<name>A0A1I7NDM7_9HYPH</name>
<feature type="signal peptide" evidence="1">
    <location>
        <begin position="1"/>
        <end position="18"/>
    </location>
</feature>
<dbReference type="EMBL" id="FPCH01000002">
    <property type="protein sequence ID" value="SFV32749.1"/>
    <property type="molecule type" value="Genomic_DNA"/>
</dbReference>
<proteinExistence type="predicted"/>
<reference evidence="3" key="1">
    <citation type="submission" date="2016-10" db="EMBL/GenBank/DDBJ databases">
        <authorList>
            <person name="Varghese N."/>
            <person name="Submissions S."/>
        </authorList>
    </citation>
    <scope>NUCLEOTIDE SEQUENCE [LARGE SCALE GENOMIC DNA]</scope>
    <source>
        <strain evidence="3">DSM 1565</strain>
    </source>
</reference>
<gene>
    <name evidence="2" type="ORF">SAMN04488557_1712</name>
</gene>
<dbReference type="Proteomes" id="UP000199423">
    <property type="component" value="Unassembled WGS sequence"/>
</dbReference>
<dbReference type="AlphaFoldDB" id="A0A1I7NDM7"/>
<sequence length="140" mass="14226">MRMLFALIAAFWQLSSYAAASTATITFVSGAVSINRGEGFHKTVAGTEGNPGDTVMVGPASSAEITYAGQCLVKVGPHSVFIIGADNPCSRGCAVGSLKDTPEVKCETVARDPDHALIVGSLVVGGGIGVIVHVNQPASP</sequence>
<evidence type="ECO:0000256" key="1">
    <source>
        <dbReference type="SAM" id="SignalP"/>
    </source>
</evidence>
<organism evidence="2 3">
    <name type="scientific">Hyphomicrobium facile</name>
    <dbReference type="NCBI Taxonomy" id="51670"/>
    <lineage>
        <taxon>Bacteria</taxon>
        <taxon>Pseudomonadati</taxon>
        <taxon>Pseudomonadota</taxon>
        <taxon>Alphaproteobacteria</taxon>
        <taxon>Hyphomicrobiales</taxon>
        <taxon>Hyphomicrobiaceae</taxon>
        <taxon>Hyphomicrobium</taxon>
    </lineage>
</organism>